<gene>
    <name evidence="14" type="ORF">GDO86_013098</name>
</gene>
<evidence type="ECO:0000256" key="9">
    <source>
        <dbReference type="ARBA" id="ARBA00023136"/>
    </source>
</evidence>
<keyword evidence="15" id="KW-1185">Reference proteome</keyword>
<evidence type="ECO:0000256" key="11">
    <source>
        <dbReference type="SAM" id="Coils"/>
    </source>
</evidence>
<dbReference type="GO" id="GO:0045499">
    <property type="term" value="F:chemorepellent activity"/>
    <property type="evidence" value="ECO:0007669"/>
    <property type="project" value="TreeGrafter"/>
</dbReference>
<keyword evidence="8" id="KW-0339">Growth factor</keyword>
<feature type="transmembrane region" description="Helical" evidence="13">
    <location>
        <begin position="12"/>
        <end position="33"/>
    </location>
</feature>
<dbReference type="Proteomes" id="UP000812440">
    <property type="component" value="Chromosome 7"/>
</dbReference>
<dbReference type="GO" id="GO:0048513">
    <property type="term" value="P:animal organ development"/>
    <property type="evidence" value="ECO:0007669"/>
    <property type="project" value="TreeGrafter"/>
</dbReference>
<comment type="caution">
    <text evidence="14">The sequence shown here is derived from an EMBL/GenBank/DDBJ whole genome shotgun (WGS) entry which is preliminary data.</text>
</comment>
<evidence type="ECO:0000256" key="7">
    <source>
        <dbReference type="ARBA" id="ARBA00022989"/>
    </source>
</evidence>
<keyword evidence="4" id="KW-0964">Secreted</keyword>
<dbReference type="GO" id="GO:0005615">
    <property type="term" value="C:extracellular space"/>
    <property type="evidence" value="ECO:0007669"/>
    <property type="project" value="TreeGrafter"/>
</dbReference>
<keyword evidence="9 13" id="KW-0472">Membrane</keyword>
<organism evidence="14 15">
    <name type="scientific">Hymenochirus boettgeri</name>
    <name type="common">Congo dwarf clawed frog</name>
    <dbReference type="NCBI Taxonomy" id="247094"/>
    <lineage>
        <taxon>Eukaryota</taxon>
        <taxon>Metazoa</taxon>
        <taxon>Chordata</taxon>
        <taxon>Craniata</taxon>
        <taxon>Vertebrata</taxon>
        <taxon>Euteleostomi</taxon>
        <taxon>Amphibia</taxon>
        <taxon>Batrachia</taxon>
        <taxon>Anura</taxon>
        <taxon>Pipoidea</taxon>
        <taxon>Pipidae</taxon>
        <taxon>Pipinae</taxon>
        <taxon>Hymenochirus</taxon>
    </lineage>
</organism>
<feature type="region of interest" description="Disordered" evidence="12">
    <location>
        <begin position="318"/>
        <end position="351"/>
    </location>
</feature>
<dbReference type="GO" id="GO:0008083">
    <property type="term" value="F:growth factor activity"/>
    <property type="evidence" value="ECO:0007669"/>
    <property type="project" value="UniProtKB-KW"/>
</dbReference>
<dbReference type="AlphaFoldDB" id="A0A8T2IXZ4"/>
<evidence type="ECO:0000256" key="5">
    <source>
        <dbReference type="ARBA" id="ARBA00022536"/>
    </source>
</evidence>
<protein>
    <recommendedName>
        <fullName evidence="16">Neuregulin 3</fullName>
    </recommendedName>
</protein>
<evidence type="ECO:0000256" key="3">
    <source>
        <dbReference type="ARBA" id="ARBA00022475"/>
    </source>
</evidence>
<keyword evidence="7 13" id="KW-1133">Transmembrane helix</keyword>
<feature type="compositionally biased region" description="Polar residues" evidence="12">
    <location>
        <begin position="99"/>
        <end position="111"/>
    </location>
</feature>
<dbReference type="PANTHER" id="PTHR11100">
    <property type="entry name" value="HEREGULIN-NEUREGULIN FAMILY MEMBER"/>
    <property type="match status" value="1"/>
</dbReference>
<dbReference type="OrthoDB" id="9939684at2759"/>
<dbReference type="GO" id="GO:0035556">
    <property type="term" value="P:intracellular signal transduction"/>
    <property type="evidence" value="ECO:0007669"/>
    <property type="project" value="TreeGrafter"/>
</dbReference>
<feature type="compositionally biased region" description="Basic and acidic residues" evidence="12">
    <location>
        <begin position="342"/>
        <end position="351"/>
    </location>
</feature>
<evidence type="ECO:0000313" key="14">
    <source>
        <dbReference type="EMBL" id="KAG8435006.1"/>
    </source>
</evidence>
<keyword evidence="3" id="KW-1003">Cell membrane</keyword>
<dbReference type="PROSITE" id="PS51257">
    <property type="entry name" value="PROKAR_LIPOPROTEIN"/>
    <property type="match status" value="1"/>
</dbReference>
<evidence type="ECO:0000256" key="4">
    <source>
        <dbReference type="ARBA" id="ARBA00022525"/>
    </source>
</evidence>
<dbReference type="EMBL" id="JAACNH010000008">
    <property type="protein sequence ID" value="KAG8435006.1"/>
    <property type="molecule type" value="Genomic_DNA"/>
</dbReference>
<feature type="region of interest" description="Disordered" evidence="12">
    <location>
        <begin position="67"/>
        <end position="136"/>
    </location>
</feature>
<keyword evidence="6 13" id="KW-0812">Transmembrane</keyword>
<feature type="compositionally biased region" description="Polar residues" evidence="12">
    <location>
        <begin position="127"/>
        <end position="136"/>
    </location>
</feature>
<feature type="compositionally biased region" description="Basic and acidic residues" evidence="12">
    <location>
        <begin position="85"/>
        <end position="96"/>
    </location>
</feature>
<dbReference type="InterPro" id="IPR040180">
    <property type="entry name" value="Neuregulin"/>
</dbReference>
<evidence type="ECO:0000256" key="1">
    <source>
        <dbReference type="ARBA" id="ARBA00004251"/>
    </source>
</evidence>
<keyword evidence="10" id="KW-1015">Disulfide bond</keyword>
<dbReference type="GO" id="GO:0005886">
    <property type="term" value="C:plasma membrane"/>
    <property type="evidence" value="ECO:0007669"/>
    <property type="project" value="UniProtKB-SubCell"/>
</dbReference>
<evidence type="ECO:0000256" key="10">
    <source>
        <dbReference type="ARBA" id="ARBA00023157"/>
    </source>
</evidence>
<evidence type="ECO:0000256" key="8">
    <source>
        <dbReference type="ARBA" id="ARBA00023030"/>
    </source>
</evidence>
<evidence type="ECO:0000313" key="15">
    <source>
        <dbReference type="Proteomes" id="UP000812440"/>
    </source>
</evidence>
<evidence type="ECO:0000256" key="12">
    <source>
        <dbReference type="SAM" id="MobiDB-lite"/>
    </source>
</evidence>
<keyword evidence="5" id="KW-0245">EGF-like domain</keyword>
<dbReference type="PANTHER" id="PTHR11100:SF18">
    <property type="entry name" value="PRO-NEUREGULIN-3, MEMBRANE-BOUND ISOFORM"/>
    <property type="match status" value="1"/>
</dbReference>
<evidence type="ECO:0000256" key="6">
    <source>
        <dbReference type="ARBA" id="ARBA00022692"/>
    </source>
</evidence>
<proteinExistence type="predicted"/>
<evidence type="ECO:0008006" key="16">
    <source>
        <dbReference type="Google" id="ProtNLM"/>
    </source>
</evidence>
<feature type="coiled-coil region" evidence="11">
    <location>
        <begin position="285"/>
        <end position="315"/>
    </location>
</feature>
<dbReference type="GO" id="GO:0007399">
    <property type="term" value="P:nervous system development"/>
    <property type="evidence" value="ECO:0007669"/>
    <property type="project" value="InterPro"/>
</dbReference>
<name>A0A8T2IXZ4_9PIPI</name>
<sequence length="351" mass="39618">MKSEEVYQQQILSISCIVFGIVVVGLICAAFYCKTKRQTKKIQEQLKESHNGKKYSLHSSSLLGKAKTLGENKENRVQLHNYSKSQREPEPIRGKVMESSFSETQPFSESPPSDRGNLSMKHHHRNLSSCCSPSQRSRMLHRNAFRRTPPLSRGRLNGITGPAYQQLEEPGLIDQDTMPCQGCSSNDLNHPQHNATNMQPRLRETQCYFDDLDQKDSICFSTSRANSIPIIPSVGLDDACMQTQNVSETVGIKKCKNSFSNELVKVNVPPSNCLIAEQQEVKILLETVQEQIRILTDARRRSEDLEIVIAENEDNASENTAFLPLSPKSKTEQEPQFVLKNEMQRDSGNHV</sequence>
<keyword evidence="11" id="KW-0175">Coiled coil</keyword>
<feature type="compositionally biased region" description="Basic and acidic residues" evidence="12">
    <location>
        <begin position="68"/>
        <end position="77"/>
    </location>
</feature>
<evidence type="ECO:0000256" key="2">
    <source>
        <dbReference type="ARBA" id="ARBA00004613"/>
    </source>
</evidence>
<accession>A0A8T2IXZ4</accession>
<reference evidence="14" key="1">
    <citation type="thesis" date="2020" institute="ProQuest LLC" country="789 East Eisenhower Parkway, Ann Arbor, MI, USA">
        <title>Comparative Genomics and Chromosome Evolution.</title>
        <authorList>
            <person name="Mudd A.B."/>
        </authorList>
    </citation>
    <scope>NUCLEOTIDE SEQUENCE</scope>
    <source>
        <strain evidence="14">Female2</strain>
        <tissue evidence="14">Blood</tissue>
    </source>
</reference>
<comment type="subcellular location">
    <subcellularLocation>
        <location evidence="1">Cell membrane</location>
        <topology evidence="1">Single-pass type I membrane protein</topology>
    </subcellularLocation>
    <subcellularLocation>
        <location evidence="2">Secreted</location>
    </subcellularLocation>
</comment>
<evidence type="ECO:0000256" key="13">
    <source>
        <dbReference type="SAM" id="Phobius"/>
    </source>
</evidence>